<dbReference type="PROSITE" id="PS00211">
    <property type="entry name" value="ABC_TRANSPORTER_1"/>
    <property type="match status" value="1"/>
</dbReference>
<dbReference type="EMBL" id="CP020946">
    <property type="protein sequence ID" value="ASD64176.1"/>
    <property type="molecule type" value="Genomic_DNA"/>
</dbReference>
<dbReference type="PROSITE" id="PS50893">
    <property type="entry name" value="ABC_TRANSPORTER_2"/>
    <property type="match status" value="1"/>
</dbReference>
<dbReference type="InterPro" id="IPR003439">
    <property type="entry name" value="ABC_transporter-like_ATP-bd"/>
</dbReference>
<reference evidence="5 6" key="1">
    <citation type="submission" date="2017-04" db="EMBL/GenBank/DDBJ databases">
        <title>Whole genome sequence of Bdellovibrio bacteriovorus strain SSB218315.</title>
        <authorList>
            <person name="Oyedara O."/>
            <person name="Rodriguez-Perez M.A."/>
        </authorList>
    </citation>
    <scope>NUCLEOTIDE SEQUENCE [LARGE SCALE GENOMIC DNA]</scope>
    <source>
        <strain evidence="5 6">SSB218315</strain>
    </source>
</reference>
<dbReference type="InterPro" id="IPR003593">
    <property type="entry name" value="AAA+_ATPase"/>
</dbReference>
<dbReference type="SUPFAM" id="SSF52540">
    <property type="entry name" value="P-loop containing nucleoside triphosphate hydrolases"/>
    <property type="match status" value="1"/>
</dbReference>
<protein>
    <submittedName>
        <fullName evidence="5">Spermidine/putrescine ABC transporter ATP-binding protein</fullName>
    </submittedName>
</protein>
<dbReference type="PANTHER" id="PTHR42781">
    <property type="entry name" value="SPERMIDINE/PUTRESCINE IMPORT ATP-BINDING PROTEIN POTA"/>
    <property type="match status" value="1"/>
</dbReference>
<dbReference type="OrthoDB" id="5290064at2"/>
<sequence>MLELLNIGKSFSSQTALKGVNLSIGEGEFFSLLGPSGCGKTTLLRIIAGLESATSGQILLDGQRVDHLPAQKRPFNMVFQRYALFPHMSVGENIAYGLRLKGLGKDQIEAKVAEVLALVDMGEFRDRKPETLSGGQSQRVAVARALVNEPRVLLLDEPLSALDYRMREHMQKELRALQQKLGLTFICVTHDQEEALALSDRIGIMSRGVLEQVSSPREIYENPETIFASQFVESTSLLRGELVEVSEDLATIRLGDGSLIKGKINVPPDQIRLGMSIEAYVRRAMVFGEREK</sequence>
<dbReference type="AlphaFoldDB" id="A0A1Z3N9P7"/>
<dbReference type="Pfam" id="PF00005">
    <property type="entry name" value="ABC_tran"/>
    <property type="match status" value="1"/>
</dbReference>
<dbReference type="GO" id="GO:0015847">
    <property type="term" value="P:putrescine transport"/>
    <property type="evidence" value="ECO:0007669"/>
    <property type="project" value="UniProtKB-ARBA"/>
</dbReference>
<evidence type="ECO:0000256" key="2">
    <source>
        <dbReference type="ARBA" id="ARBA00022741"/>
    </source>
</evidence>
<keyword evidence="1" id="KW-0813">Transport</keyword>
<dbReference type="Proteomes" id="UP000197003">
    <property type="component" value="Chromosome"/>
</dbReference>
<evidence type="ECO:0000256" key="3">
    <source>
        <dbReference type="ARBA" id="ARBA00022840"/>
    </source>
</evidence>
<dbReference type="GO" id="GO:0005886">
    <property type="term" value="C:plasma membrane"/>
    <property type="evidence" value="ECO:0007669"/>
    <property type="project" value="UniProtKB-ARBA"/>
</dbReference>
<proteinExistence type="predicted"/>
<dbReference type="InterPro" id="IPR027417">
    <property type="entry name" value="P-loop_NTPase"/>
</dbReference>
<dbReference type="InterPro" id="IPR017871">
    <property type="entry name" value="ABC_transporter-like_CS"/>
</dbReference>
<dbReference type="SMART" id="SM00382">
    <property type="entry name" value="AAA"/>
    <property type="match status" value="1"/>
</dbReference>
<feature type="domain" description="ABC transporter" evidence="4">
    <location>
        <begin position="2"/>
        <end position="232"/>
    </location>
</feature>
<dbReference type="GO" id="GO:0016887">
    <property type="term" value="F:ATP hydrolysis activity"/>
    <property type="evidence" value="ECO:0007669"/>
    <property type="project" value="InterPro"/>
</dbReference>
<accession>A0A1Z3N9P7</accession>
<keyword evidence="3 5" id="KW-0067">ATP-binding</keyword>
<dbReference type="Gene3D" id="3.40.50.300">
    <property type="entry name" value="P-loop containing nucleotide triphosphate hydrolases"/>
    <property type="match status" value="1"/>
</dbReference>
<evidence type="ECO:0000313" key="6">
    <source>
        <dbReference type="Proteomes" id="UP000197003"/>
    </source>
</evidence>
<keyword evidence="2" id="KW-0547">Nucleotide-binding</keyword>
<dbReference type="GO" id="GO:0005524">
    <property type="term" value="F:ATP binding"/>
    <property type="evidence" value="ECO:0007669"/>
    <property type="project" value="UniProtKB-KW"/>
</dbReference>
<dbReference type="FunFam" id="3.40.50.300:FF:000133">
    <property type="entry name" value="Spermidine/putrescine import ATP-binding protein PotA"/>
    <property type="match status" value="1"/>
</dbReference>
<evidence type="ECO:0000313" key="5">
    <source>
        <dbReference type="EMBL" id="ASD64176.1"/>
    </source>
</evidence>
<organism evidence="5 6">
    <name type="scientific">Bdellovibrio bacteriovorus</name>
    <dbReference type="NCBI Taxonomy" id="959"/>
    <lineage>
        <taxon>Bacteria</taxon>
        <taxon>Pseudomonadati</taxon>
        <taxon>Bdellovibrionota</taxon>
        <taxon>Bdellovibrionia</taxon>
        <taxon>Bdellovibrionales</taxon>
        <taxon>Pseudobdellovibrionaceae</taxon>
        <taxon>Bdellovibrio</taxon>
    </lineage>
</organism>
<evidence type="ECO:0000256" key="1">
    <source>
        <dbReference type="ARBA" id="ARBA00022448"/>
    </source>
</evidence>
<dbReference type="InterPro" id="IPR050093">
    <property type="entry name" value="ABC_SmlMolc_Importer"/>
</dbReference>
<name>A0A1Z3N9P7_BDEBC</name>
<dbReference type="PANTHER" id="PTHR42781:SF4">
    <property type="entry name" value="SPERMIDINE_PUTRESCINE IMPORT ATP-BINDING PROTEIN POTA"/>
    <property type="match status" value="1"/>
</dbReference>
<dbReference type="RefSeq" id="WP_088565655.1">
    <property type="nucleotide sequence ID" value="NZ_CP020946.1"/>
</dbReference>
<gene>
    <name evidence="5" type="ORF">B9G79_11665</name>
</gene>
<dbReference type="GO" id="GO:0032991">
    <property type="term" value="C:protein-containing complex"/>
    <property type="evidence" value="ECO:0007669"/>
    <property type="project" value="UniProtKB-ARBA"/>
</dbReference>
<evidence type="ECO:0000259" key="4">
    <source>
        <dbReference type="PROSITE" id="PS50893"/>
    </source>
</evidence>